<dbReference type="RefSeq" id="WP_121587283.1">
    <property type="nucleotide sequence ID" value="NZ_RCHT01000024.1"/>
</dbReference>
<keyword evidence="6" id="KW-1133">Transmembrane helix</keyword>
<dbReference type="SMART" id="SM00245">
    <property type="entry name" value="TSPc"/>
    <property type="match status" value="1"/>
</dbReference>
<dbReference type="Gene3D" id="2.30.42.10">
    <property type="match status" value="1"/>
</dbReference>
<dbReference type="Proteomes" id="UP000276301">
    <property type="component" value="Unassembled WGS sequence"/>
</dbReference>
<dbReference type="Pfam" id="PF17820">
    <property type="entry name" value="PDZ_6"/>
    <property type="match status" value="1"/>
</dbReference>
<feature type="compositionally biased region" description="Low complexity" evidence="5">
    <location>
        <begin position="585"/>
        <end position="594"/>
    </location>
</feature>
<dbReference type="SMART" id="SM00228">
    <property type="entry name" value="PDZ"/>
    <property type="match status" value="1"/>
</dbReference>
<keyword evidence="2" id="KW-0645">Protease</keyword>
<keyword evidence="9" id="KW-1185">Reference proteome</keyword>
<dbReference type="GO" id="GO:0007165">
    <property type="term" value="P:signal transduction"/>
    <property type="evidence" value="ECO:0007669"/>
    <property type="project" value="TreeGrafter"/>
</dbReference>
<feature type="domain" description="PDZ" evidence="7">
    <location>
        <begin position="95"/>
        <end position="178"/>
    </location>
</feature>
<dbReference type="PANTHER" id="PTHR32060">
    <property type="entry name" value="TAIL-SPECIFIC PROTEASE"/>
    <property type="match status" value="1"/>
</dbReference>
<dbReference type="PROSITE" id="PS50106">
    <property type="entry name" value="PDZ"/>
    <property type="match status" value="1"/>
</dbReference>
<protein>
    <submittedName>
        <fullName evidence="8">PDZ domain-containing protein</fullName>
    </submittedName>
</protein>
<keyword evidence="4" id="KW-0720">Serine protease</keyword>
<keyword evidence="6" id="KW-0472">Membrane</keyword>
<accession>A0A498CNG9</accession>
<dbReference type="InterPro" id="IPR036034">
    <property type="entry name" value="PDZ_sf"/>
</dbReference>
<comment type="similarity">
    <text evidence="1">Belongs to the peptidase S41A family.</text>
</comment>
<keyword evidence="6" id="KW-0812">Transmembrane</keyword>
<comment type="caution">
    <text evidence="8">The sequence shown here is derived from an EMBL/GenBank/DDBJ whole genome shotgun (WGS) entry which is preliminary data.</text>
</comment>
<feature type="compositionally biased region" description="Acidic residues" evidence="5">
    <location>
        <begin position="464"/>
        <end position="481"/>
    </location>
</feature>
<dbReference type="EMBL" id="RCHT01000024">
    <property type="protein sequence ID" value="RLL09058.1"/>
    <property type="molecule type" value="Genomic_DNA"/>
</dbReference>
<dbReference type="SUPFAM" id="SSF50156">
    <property type="entry name" value="PDZ domain-like"/>
    <property type="match status" value="1"/>
</dbReference>
<dbReference type="InterPro" id="IPR004447">
    <property type="entry name" value="Peptidase_S41A"/>
</dbReference>
<evidence type="ECO:0000256" key="4">
    <source>
        <dbReference type="ARBA" id="ARBA00022825"/>
    </source>
</evidence>
<evidence type="ECO:0000313" key="9">
    <source>
        <dbReference type="Proteomes" id="UP000276301"/>
    </source>
</evidence>
<gene>
    <name evidence="8" type="ORF">D4A47_10815</name>
</gene>
<dbReference type="InterPro" id="IPR001478">
    <property type="entry name" value="PDZ"/>
</dbReference>
<evidence type="ECO:0000256" key="2">
    <source>
        <dbReference type="ARBA" id="ARBA00022670"/>
    </source>
</evidence>
<evidence type="ECO:0000256" key="5">
    <source>
        <dbReference type="SAM" id="MobiDB-lite"/>
    </source>
</evidence>
<dbReference type="AlphaFoldDB" id="A0A498CNG9"/>
<dbReference type="GO" id="GO:0030288">
    <property type="term" value="C:outer membrane-bounded periplasmic space"/>
    <property type="evidence" value="ECO:0007669"/>
    <property type="project" value="TreeGrafter"/>
</dbReference>
<dbReference type="InterPro" id="IPR005151">
    <property type="entry name" value="Tail-specific_protease"/>
</dbReference>
<feature type="compositionally biased region" description="Low complexity" evidence="5">
    <location>
        <begin position="555"/>
        <end position="577"/>
    </location>
</feature>
<dbReference type="Pfam" id="PF03572">
    <property type="entry name" value="Peptidase_S41"/>
    <property type="match status" value="1"/>
</dbReference>
<evidence type="ECO:0000256" key="3">
    <source>
        <dbReference type="ARBA" id="ARBA00022801"/>
    </source>
</evidence>
<dbReference type="GO" id="GO:0004175">
    <property type="term" value="F:endopeptidase activity"/>
    <property type="evidence" value="ECO:0007669"/>
    <property type="project" value="TreeGrafter"/>
</dbReference>
<dbReference type="SUPFAM" id="SSF52096">
    <property type="entry name" value="ClpP/crotonase"/>
    <property type="match status" value="1"/>
</dbReference>
<feature type="transmembrane region" description="Helical" evidence="6">
    <location>
        <begin position="7"/>
        <end position="29"/>
    </location>
</feature>
<feature type="compositionally biased region" description="Low complexity" evidence="5">
    <location>
        <begin position="529"/>
        <end position="543"/>
    </location>
</feature>
<dbReference type="InterPro" id="IPR029045">
    <property type="entry name" value="ClpP/crotonase-like_dom_sf"/>
</dbReference>
<reference evidence="8 9" key="1">
    <citation type="submission" date="2018-10" db="EMBL/GenBank/DDBJ databases">
        <title>Anaerotruncus faecis sp. nov., isolated from human feces.</title>
        <authorList>
            <person name="Wang Y.-J."/>
        </authorList>
    </citation>
    <scope>NUCLEOTIDE SEQUENCE [LARGE SCALE GENOMIC DNA]</scope>
    <source>
        <strain evidence="8 9">22A2-44</strain>
    </source>
</reference>
<sequence>MSKKISLGAAIAFTVIVITATITMTWLFARRSFDETAYNLSEREAMYSKLAEVDDYVRQNYTGAIGEGELVNQLVTGYLNGTGDAYARYYDAAAYARLKQSYNDQRVQIGIVPRMDESGYIVVDEVYPDSPAQAAGLQEGDLIVRIDETDITAENYSEAVSMLYGAAGTKMNIVVRRGVEDSTLPDMTRRFVEVPSVYSSMLENQIGLVVIKDFADNTPDQFTKQVDRLIDEGAQGLVFDVRGVSITSSGTSALDSVSEALDKLLPSGVLASTVDKTGRVENTKISDAREVTLPMAVLINEKTSGESELFAAVIRDYNKGKLIGQKTAGKGTMQRIFPLTDGSAVEITTAVYNPPTSPSFDGEGVRPDFEVKMNDDSMPGNLLTDPQLQKAVDSIIATIRMNMTVIDLEPEESGGAASATSLPDAAYASSSEEEPSAAESSETASSGEESSDMEEPRDVSSEASSEEEEASSSEPEPEAEPEPAREPLDLTEFSAAIDLLAGLTFEVPAPPAPPVQSEAPAASEPVVSEPPASQPAESQPAESGAPAESQAESQPPAESSGTESGPEGSSSEGTATSGEEETESSSEASSAPPARLGAFSSGRR</sequence>
<proteinExistence type="inferred from homology"/>
<dbReference type="GO" id="GO:0008236">
    <property type="term" value="F:serine-type peptidase activity"/>
    <property type="evidence" value="ECO:0007669"/>
    <property type="project" value="UniProtKB-KW"/>
</dbReference>
<dbReference type="Gene3D" id="3.90.226.10">
    <property type="entry name" value="2-enoyl-CoA Hydratase, Chain A, domain 1"/>
    <property type="match status" value="1"/>
</dbReference>
<evidence type="ECO:0000259" key="7">
    <source>
        <dbReference type="PROSITE" id="PS50106"/>
    </source>
</evidence>
<name>A0A498CNG9_9FIRM</name>
<evidence type="ECO:0000256" key="6">
    <source>
        <dbReference type="SAM" id="Phobius"/>
    </source>
</evidence>
<dbReference type="PANTHER" id="PTHR32060:SF30">
    <property type="entry name" value="CARBOXY-TERMINAL PROCESSING PROTEASE CTPA"/>
    <property type="match status" value="1"/>
</dbReference>
<evidence type="ECO:0000256" key="1">
    <source>
        <dbReference type="ARBA" id="ARBA00009179"/>
    </source>
</evidence>
<keyword evidence="3" id="KW-0378">Hydrolase</keyword>
<evidence type="ECO:0000313" key="8">
    <source>
        <dbReference type="EMBL" id="RLL09058.1"/>
    </source>
</evidence>
<feature type="region of interest" description="Disordered" evidence="5">
    <location>
        <begin position="412"/>
        <end position="604"/>
    </location>
</feature>
<feature type="compositionally biased region" description="Low complexity" evidence="5">
    <location>
        <begin position="437"/>
        <end position="448"/>
    </location>
</feature>
<dbReference type="CDD" id="cd07560">
    <property type="entry name" value="Peptidase_S41_CPP"/>
    <property type="match status" value="1"/>
</dbReference>
<organism evidence="8 9">
    <name type="scientific">Anaerotruncus massiliensis</name>
    <name type="common">ex Liu et al. 2021</name>
    <dbReference type="NCBI Taxonomy" id="2321404"/>
    <lineage>
        <taxon>Bacteria</taxon>
        <taxon>Bacillati</taxon>
        <taxon>Bacillota</taxon>
        <taxon>Clostridia</taxon>
        <taxon>Eubacteriales</taxon>
        <taxon>Oscillospiraceae</taxon>
        <taxon>Anaerotruncus</taxon>
    </lineage>
</organism>
<dbReference type="InterPro" id="IPR041489">
    <property type="entry name" value="PDZ_6"/>
</dbReference>
<dbReference type="GO" id="GO:0006508">
    <property type="term" value="P:proteolysis"/>
    <property type="evidence" value="ECO:0007669"/>
    <property type="project" value="UniProtKB-KW"/>
</dbReference>